<name>H2Y546_CIOSA</name>
<evidence type="ECO:0000256" key="4">
    <source>
        <dbReference type="ARBA" id="ARBA00022692"/>
    </source>
</evidence>
<dbReference type="PANTHER" id="PTHR31584:SF1">
    <property type="entry name" value="TUMOR PROTEIN P53-INDUCIBLE PROTEIN 11"/>
    <property type="match status" value="1"/>
</dbReference>
<dbReference type="AlphaFoldDB" id="H2Y546"/>
<reference evidence="8" key="3">
    <citation type="submission" date="2025-09" db="UniProtKB">
        <authorList>
            <consortium name="Ensembl"/>
        </authorList>
    </citation>
    <scope>IDENTIFICATION</scope>
</reference>
<dbReference type="InterPro" id="IPR028266">
    <property type="entry name" value="TP53I11"/>
</dbReference>
<dbReference type="Proteomes" id="UP000007875">
    <property type="component" value="Unassembled WGS sequence"/>
</dbReference>
<keyword evidence="5" id="KW-1133">Transmembrane helix</keyword>
<evidence type="ECO:0000256" key="6">
    <source>
        <dbReference type="ARBA" id="ARBA00023136"/>
    </source>
</evidence>
<keyword evidence="6" id="KW-0472">Membrane</keyword>
<evidence type="ECO:0000256" key="7">
    <source>
        <dbReference type="ARBA" id="ARBA00032100"/>
    </source>
</evidence>
<organism evidence="8 9">
    <name type="scientific">Ciona savignyi</name>
    <name type="common">Pacific transparent sea squirt</name>
    <dbReference type="NCBI Taxonomy" id="51511"/>
    <lineage>
        <taxon>Eukaryota</taxon>
        <taxon>Metazoa</taxon>
        <taxon>Chordata</taxon>
        <taxon>Tunicata</taxon>
        <taxon>Ascidiacea</taxon>
        <taxon>Phlebobranchia</taxon>
        <taxon>Cionidae</taxon>
        <taxon>Ciona</taxon>
    </lineage>
</organism>
<evidence type="ECO:0000256" key="3">
    <source>
        <dbReference type="ARBA" id="ARBA00022553"/>
    </source>
</evidence>
<keyword evidence="3" id="KW-0597">Phosphoprotein</keyword>
<protein>
    <recommendedName>
        <fullName evidence="2">Tumor protein p53-inducible protein 11</fullName>
    </recommendedName>
    <alternativeName>
        <fullName evidence="7">p53-induced gene 11 protein</fullName>
    </alternativeName>
</protein>
<evidence type="ECO:0000313" key="9">
    <source>
        <dbReference type="Proteomes" id="UP000007875"/>
    </source>
</evidence>
<dbReference type="HOGENOM" id="CLU_1694878_0_0_1"/>
<keyword evidence="4" id="KW-0812">Transmembrane</keyword>
<dbReference type="InParanoid" id="H2Y546"/>
<reference evidence="9" key="1">
    <citation type="submission" date="2003-08" db="EMBL/GenBank/DDBJ databases">
        <authorList>
            <person name="Birren B."/>
            <person name="Nusbaum C."/>
            <person name="Abebe A."/>
            <person name="Abouelleil A."/>
            <person name="Adekoya E."/>
            <person name="Ait-zahra M."/>
            <person name="Allen N."/>
            <person name="Allen T."/>
            <person name="An P."/>
            <person name="Anderson M."/>
            <person name="Anderson S."/>
            <person name="Arachchi H."/>
            <person name="Armbruster J."/>
            <person name="Bachantsang P."/>
            <person name="Baldwin J."/>
            <person name="Barry A."/>
            <person name="Bayul T."/>
            <person name="Blitshsteyn B."/>
            <person name="Bloom T."/>
            <person name="Blye J."/>
            <person name="Boguslavskiy L."/>
            <person name="Borowsky M."/>
            <person name="Boukhgalter B."/>
            <person name="Brunache A."/>
            <person name="Butler J."/>
            <person name="Calixte N."/>
            <person name="Calvo S."/>
            <person name="Camarata J."/>
            <person name="Campo K."/>
            <person name="Chang J."/>
            <person name="Cheshatsang Y."/>
            <person name="Citroen M."/>
            <person name="Collymore A."/>
            <person name="Considine T."/>
            <person name="Cook A."/>
            <person name="Cooke P."/>
            <person name="Corum B."/>
            <person name="Cuomo C."/>
            <person name="David R."/>
            <person name="Dawoe T."/>
            <person name="Degray S."/>
            <person name="Dodge S."/>
            <person name="Dooley K."/>
            <person name="Dorje P."/>
            <person name="Dorjee K."/>
            <person name="Dorris L."/>
            <person name="Duffey N."/>
            <person name="Dupes A."/>
            <person name="Elkins T."/>
            <person name="Engels R."/>
            <person name="Erickson J."/>
            <person name="Farina A."/>
            <person name="Faro S."/>
            <person name="Ferreira P."/>
            <person name="Fischer H."/>
            <person name="Fitzgerald M."/>
            <person name="Foley K."/>
            <person name="Gage D."/>
            <person name="Galagan J."/>
            <person name="Gearin G."/>
            <person name="Gnerre S."/>
            <person name="Gnirke A."/>
            <person name="Goyette A."/>
            <person name="Graham J."/>
            <person name="Grandbois E."/>
            <person name="Gyaltsen K."/>
            <person name="Hafez N."/>
            <person name="Hagopian D."/>
            <person name="Hagos B."/>
            <person name="Hall J."/>
            <person name="Hatcher B."/>
            <person name="Heller A."/>
            <person name="Higgins H."/>
            <person name="Honan T."/>
            <person name="Horn A."/>
            <person name="Houde N."/>
            <person name="Hughes L."/>
            <person name="Hulme W."/>
            <person name="Husby E."/>
            <person name="Iliev I."/>
            <person name="Jaffe D."/>
            <person name="Jones C."/>
            <person name="Kamal M."/>
            <person name="Kamat A."/>
            <person name="Kamvysselis M."/>
            <person name="Karlsson E."/>
            <person name="Kells C."/>
            <person name="Kieu A."/>
            <person name="Kisner P."/>
            <person name="Kodira C."/>
            <person name="Kulbokas E."/>
            <person name="Labutti K."/>
            <person name="Lama D."/>
            <person name="Landers T."/>
            <person name="Leger J."/>
            <person name="Levine S."/>
            <person name="Lewis D."/>
            <person name="Lewis T."/>
            <person name="Lindblad-toh K."/>
            <person name="Liu X."/>
            <person name="Lokyitsang T."/>
            <person name="Lokyitsang Y."/>
            <person name="Lucien O."/>
            <person name="Lui A."/>
            <person name="Ma L.J."/>
            <person name="Mabbitt R."/>
            <person name="Macdonald J."/>
            <person name="Maclean C."/>
            <person name="Major J."/>
            <person name="Manning J."/>
            <person name="Marabella R."/>
            <person name="Maru K."/>
            <person name="Matthews C."/>
            <person name="Mauceli E."/>
            <person name="Mccarthy M."/>
            <person name="Mcdonough S."/>
            <person name="Mcghee T."/>
            <person name="Meldrim J."/>
            <person name="Meneus L."/>
            <person name="Mesirov J."/>
            <person name="Mihalev A."/>
            <person name="Mihova T."/>
            <person name="Mikkelsen T."/>
            <person name="Mlenga V."/>
            <person name="Moru K."/>
            <person name="Mozes J."/>
            <person name="Mulrain L."/>
            <person name="Munson G."/>
            <person name="Naylor J."/>
            <person name="Newes C."/>
            <person name="Nguyen C."/>
            <person name="Nguyen N."/>
            <person name="Nguyen T."/>
            <person name="Nicol R."/>
            <person name="Nielsen C."/>
            <person name="Nizzari M."/>
            <person name="Norbu C."/>
            <person name="Norbu N."/>
            <person name="O'donnell P."/>
            <person name="Okoawo O."/>
            <person name="O'leary S."/>
            <person name="Omotosho B."/>
            <person name="O'neill K."/>
            <person name="Osman S."/>
            <person name="Parker S."/>
            <person name="Perrin D."/>
            <person name="Phunkhang P."/>
            <person name="Piqani B."/>
            <person name="Purcell S."/>
            <person name="Rachupka T."/>
            <person name="Ramasamy U."/>
            <person name="Rameau R."/>
            <person name="Ray V."/>
            <person name="Raymond C."/>
            <person name="Retta R."/>
            <person name="Richardson S."/>
            <person name="Rise C."/>
            <person name="Rodriguez J."/>
            <person name="Rogers J."/>
            <person name="Rogov P."/>
            <person name="Rutman M."/>
            <person name="Schupbach R."/>
            <person name="Seaman C."/>
            <person name="Settipalli S."/>
            <person name="Sharpe T."/>
            <person name="Sheridan J."/>
            <person name="Sherpa N."/>
            <person name="Shi J."/>
            <person name="Smirnov S."/>
            <person name="Smith C."/>
            <person name="Sougnez C."/>
            <person name="Spencer B."/>
            <person name="Stalker J."/>
            <person name="Stange-thomann N."/>
            <person name="Stavropoulos S."/>
            <person name="Stetson K."/>
            <person name="Stone C."/>
            <person name="Stone S."/>
            <person name="Stubbs M."/>
            <person name="Talamas J."/>
            <person name="Tchuinga P."/>
            <person name="Tenzing P."/>
            <person name="Tesfaye S."/>
            <person name="Theodore J."/>
            <person name="Thoulutsang Y."/>
            <person name="Topham K."/>
            <person name="Towey S."/>
            <person name="Tsamla T."/>
            <person name="Tsomo N."/>
            <person name="Vallee D."/>
            <person name="Vassiliev H."/>
            <person name="Venkataraman V."/>
            <person name="Vinson J."/>
            <person name="Vo A."/>
            <person name="Wade C."/>
            <person name="Wang S."/>
            <person name="Wangchuk T."/>
            <person name="Wangdi T."/>
            <person name="Whittaker C."/>
            <person name="Wilkinson J."/>
            <person name="Wu Y."/>
            <person name="Wyman D."/>
            <person name="Yadav S."/>
            <person name="Yang S."/>
            <person name="Yang X."/>
            <person name="Yeager S."/>
            <person name="Yee E."/>
            <person name="Young G."/>
            <person name="Zainoun J."/>
            <person name="Zembeck L."/>
            <person name="Zimmer A."/>
            <person name="Zody M."/>
            <person name="Lander E."/>
        </authorList>
    </citation>
    <scope>NUCLEOTIDE SEQUENCE [LARGE SCALE GENOMIC DNA]</scope>
</reference>
<dbReference type="Pfam" id="PF14936">
    <property type="entry name" value="p53-inducible11"/>
    <property type="match status" value="1"/>
</dbReference>
<keyword evidence="9" id="KW-1185">Reference proteome</keyword>
<dbReference type="PANTHER" id="PTHR31584">
    <property type="entry name" value="TUMOR PROTEIN P53-INDUCIBLE PROTEIN 11"/>
    <property type="match status" value="1"/>
</dbReference>
<evidence type="ECO:0000256" key="2">
    <source>
        <dbReference type="ARBA" id="ARBA00019449"/>
    </source>
</evidence>
<evidence type="ECO:0000256" key="5">
    <source>
        <dbReference type="ARBA" id="ARBA00022989"/>
    </source>
</evidence>
<sequence>MANVLHSIQSRLKSRKVLGVGESIDGKIPRSKISQLLGCNHMEPWSLLTEDYPIGLRMFQRLMCLAFILFGSVNLYFPEKFYGNFVCSASSEEFVPSLRHLTVEIRASYADMTSSRQEELEKQLEALEKATCFPHSLRECMEVHYCRWVWCFSLP</sequence>
<comment type="subcellular location">
    <subcellularLocation>
        <location evidence="1">Membrane</location>
        <topology evidence="1">Multi-pass membrane protein</topology>
    </subcellularLocation>
</comment>
<proteinExistence type="predicted"/>
<accession>H2Y546</accession>
<evidence type="ECO:0000313" key="8">
    <source>
        <dbReference type="Ensembl" id="ENSCSAVP00000000444.1"/>
    </source>
</evidence>
<reference evidence="8" key="2">
    <citation type="submission" date="2025-08" db="UniProtKB">
        <authorList>
            <consortium name="Ensembl"/>
        </authorList>
    </citation>
    <scope>IDENTIFICATION</scope>
</reference>
<evidence type="ECO:0000256" key="1">
    <source>
        <dbReference type="ARBA" id="ARBA00004141"/>
    </source>
</evidence>
<dbReference type="Ensembl" id="ENSCSAVT00000000449.1">
    <property type="protein sequence ID" value="ENSCSAVP00000000444.1"/>
    <property type="gene ID" value="ENSCSAVG00000000258.1"/>
</dbReference>
<dbReference type="GO" id="GO:0016020">
    <property type="term" value="C:membrane"/>
    <property type="evidence" value="ECO:0007669"/>
    <property type="project" value="UniProtKB-SubCell"/>
</dbReference>